<evidence type="ECO:0000259" key="5">
    <source>
        <dbReference type="PROSITE" id="PS50122"/>
    </source>
</evidence>
<dbReference type="PROSITE" id="PS50122">
    <property type="entry name" value="CHEB"/>
    <property type="match status" value="1"/>
</dbReference>
<dbReference type="EMBL" id="SSHJ02000006">
    <property type="protein sequence ID" value="MFN0256242.1"/>
    <property type="molecule type" value="Genomic_DNA"/>
</dbReference>
<evidence type="ECO:0000256" key="3">
    <source>
        <dbReference type="ARBA" id="ARBA00048267"/>
    </source>
</evidence>
<reference evidence="6 7" key="1">
    <citation type="submission" date="2024-12" db="EMBL/GenBank/DDBJ databases">
        <authorList>
            <person name="Hu S."/>
        </authorList>
    </citation>
    <scope>NUCLEOTIDE SEQUENCE [LARGE SCALE GENOMIC DNA]</scope>
    <source>
        <strain evidence="6 7">THG-T11</strain>
    </source>
</reference>
<dbReference type="Proteomes" id="UP001517247">
    <property type="component" value="Unassembled WGS sequence"/>
</dbReference>
<feature type="domain" description="CheB-type methylesterase" evidence="5">
    <location>
        <begin position="1"/>
        <end position="189"/>
    </location>
</feature>
<organism evidence="6 7">
    <name type="scientific">Pedobacter ureilyticus</name>
    <dbReference type="NCBI Taxonomy" id="1393051"/>
    <lineage>
        <taxon>Bacteria</taxon>
        <taxon>Pseudomonadati</taxon>
        <taxon>Bacteroidota</taxon>
        <taxon>Sphingobacteriia</taxon>
        <taxon>Sphingobacteriales</taxon>
        <taxon>Sphingobacteriaceae</taxon>
        <taxon>Pedobacter</taxon>
    </lineage>
</organism>
<dbReference type="EC" id="3.1.1.61" evidence="2"/>
<feature type="active site" evidence="4">
    <location>
        <position position="39"/>
    </location>
</feature>
<dbReference type="Pfam" id="PF01339">
    <property type="entry name" value="CheB_methylest"/>
    <property type="match status" value="1"/>
</dbReference>
<feature type="active site" evidence="4">
    <location>
        <position position="132"/>
    </location>
</feature>
<dbReference type="InterPro" id="IPR035909">
    <property type="entry name" value="CheB_C"/>
</dbReference>
<dbReference type="Gene3D" id="3.40.50.180">
    <property type="entry name" value="Methylesterase CheB, C-terminal domain"/>
    <property type="match status" value="1"/>
</dbReference>
<evidence type="ECO:0000313" key="7">
    <source>
        <dbReference type="Proteomes" id="UP001517247"/>
    </source>
</evidence>
<comment type="caution">
    <text evidence="6">The sequence shown here is derived from an EMBL/GenBank/DDBJ whole genome shotgun (WGS) entry which is preliminary data.</text>
</comment>
<proteinExistence type="predicted"/>
<evidence type="ECO:0000256" key="1">
    <source>
        <dbReference type="ARBA" id="ARBA00022801"/>
    </source>
</evidence>
<feature type="active site" evidence="4">
    <location>
        <position position="12"/>
    </location>
</feature>
<keyword evidence="1 4" id="KW-0378">Hydrolase</keyword>
<dbReference type="PANTHER" id="PTHR42872">
    <property type="entry name" value="PROTEIN-GLUTAMATE METHYLESTERASE/PROTEIN-GLUTAMINE GLUTAMINASE"/>
    <property type="match status" value="1"/>
</dbReference>
<dbReference type="RefSeq" id="WP_138723333.1">
    <property type="nucleotide sequence ID" value="NZ_SSHJ02000006.1"/>
</dbReference>
<name>A0ABW9JAG6_9SPHI</name>
<gene>
    <name evidence="6" type="ORF">E6A44_011695</name>
</gene>
<sequence>MRKNGMLVIGGSAGSLDVLLKVLPEVKRDLDFAIIIVIHRKQGTDSLLTDLLAHRTKLNVKEADEKERILNGTVYIAPSDYHLLIEKDFSFSLDYSEKVNYSRPSIDVTFQSAADAYGDNLVCMLLSGSNSDGVNGLITVRKNGGITIAQNPASAQVSYMPEQAILKANVSSVLNIEDMAAYINSLAKH</sequence>
<dbReference type="SUPFAM" id="SSF52738">
    <property type="entry name" value="Methylesterase CheB, C-terminal domain"/>
    <property type="match status" value="1"/>
</dbReference>
<accession>A0ABW9JAG6</accession>
<dbReference type="PANTHER" id="PTHR42872:SF6">
    <property type="entry name" value="PROTEIN-GLUTAMATE METHYLESTERASE_PROTEIN-GLUTAMINE GLUTAMINASE"/>
    <property type="match status" value="1"/>
</dbReference>
<evidence type="ECO:0000256" key="2">
    <source>
        <dbReference type="ARBA" id="ARBA00039140"/>
    </source>
</evidence>
<dbReference type="CDD" id="cd16433">
    <property type="entry name" value="CheB"/>
    <property type="match status" value="1"/>
</dbReference>
<evidence type="ECO:0000313" key="6">
    <source>
        <dbReference type="EMBL" id="MFN0256242.1"/>
    </source>
</evidence>
<dbReference type="InterPro" id="IPR000673">
    <property type="entry name" value="Sig_transdc_resp-reg_Me-estase"/>
</dbReference>
<keyword evidence="7" id="KW-1185">Reference proteome</keyword>
<comment type="catalytic activity">
    <reaction evidence="3">
        <text>[protein]-L-glutamate 5-O-methyl ester + H2O = L-glutamyl-[protein] + methanol + H(+)</text>
        <dbReference type="Rhea" id="RHEA:23236"/>
        <dbReference type="Rhea" id="RHEA-COMP:10208"/>
        <dbReference type="Rhea" id="RHEA-COMP:10311"/>
        <dbReference type="ChEBI" id="CHEBI:15377"/>
        <dbReference type="ChEBI" id="CHEBI:15378"/>
        <dbReference type="ChEBI" id="CHEBI:17790"/>
        <dbReference type="ChEBI" id="CHEBI:29973"/>
        <dbReference type="ChEBI" id="CHEBI:82795"/>
        <dbReference type="EC" id="3.1.1.61"/>
    </reaction>
</comment>
<keyword evidence="4" id="KW-0145">Chemotaxis</keyword>
<evidence type="ECO:0000256" key="4">
    <source>
        <dbReference type="PROSITE-ProRule" id="PRU00050"/>
    </source>
</evidence>
<protein>
    <recommendedName>
        <fullName evidence="2">protein-glutamate methylesterase</fullName>
        <ecNumber evidence="2">3.1.1.61</ecNumber>
    </recommendedName>
</protein>